<feature type="signal peptide" evidence="2">
    <location>
        <begin position="1"/>
        <end position="21"/>
    </location>
</feature>
<reference evidence="3 4" key="1">
    <citation type="submission" date="2019-04" db="EMBL/GenBank/DDBJ databases">
        <title>An improved genome assembly and genetic linkage map for asparagus bean, Vigna unguiculata ssp. sesquipedialis.</title>
        <authorList>
            <person name="Xia Q."/>
            <person name="Zhang R."/>
            <person name="Dong Y."/>
        </authorList>
    </citation>
    <scope>NUCLEOTIDE SEQUENCE [LARGE SCALE GENOMIC DNA]</scope>
    <source>
        <tissue evidence="3">Leaf</tissue>
    </source>
</reference>
<dbReference type="EMBL" id="CP039347">
    <property type="protein sequence ID" value="QCD86186.1"/>
    <property type="molecule type" value="Genomic_DNA"/>
</dbReference>
<gene>
    <name evidence="3" type="ORF">DEO72_LG3g707</name>
</gene>
<organism evidence="3 4">
    <name type="scientific">Vigna unguiculata</name>
    <name type="common">Cowpea</name>
    <dbReference type="NCBI Taxonomy" id="3917"/>
    <lineage>
        <taxon>Eukaryota</taxon>
        <taxon>Viridiplantae</taxon>
        <taxon>Streptophyta</taxon>
        <taxon>Embryophyta</taxon>
        <taxon>Tracheophyta</taxon>
        <taxon>Spermatophyta</taxon>
        <taxon>Magnoliopsida</taxon>
        <taxon>eudicotyledons</taxon>
        <taxon>Gunneridae</taxon>
        <taxon>Pentapetalae</taxon>
        <taxon>rosids</taxon>
        <taxon>fabids</taxon>
        <taxon>Fabales</taxon>
        <taxon>Fabaceae</taxon>
        <taxon>Papilionoideae</taxon>
        <taxon>50 kb inversion clade</taxon>
        <taxon>NPAAA clade</taxon>
        <taxon>indigoferoid/millettioid clade</taxon>
        <taxon>Phaseoleae</taxon>
        <taxon>Vigna</taxon>
    </lineage>
</organism>
<evidence type="ECO:0000313" key="3">
    <source>
        <dbReference type="EMBL" id="QCD86186.1"/>
    </source>
</evidence>
<keyword evidence="2" id="KW-0732">Signal</keyword>
<evidence type="ECO:0000256" key="2">
    <source>
        <dbReference type="SAM" id="SignalP"/>
    </source>
</evidence>
<dbReference type="AlphaFoldDB" id="A0A4D6LCS0"/>
<evidence type="ECO:0000313" key="4">
    <source>
        <dbReference type="Proteomes" id="UP000501690"/>
    </source>
</evidence>
<accession>A0A4D6LCS0</accession>
<keyword evidence="4" id="KW-1185">Reference proteome</keyword>
<evidence type="ECO:0000256" key="1">
    <source>
        <dbReference type="SAM" id="MobiDB-lite"/>
    </source>
</evidence>
<proteinExistence type="predicted"/>
<sequence>MPLFHFRALLGLAVNPLQVNSNQTSTSRKSVPTHTLFPLSSFFVVPTRPRRGTSPLGEGLSRSSEKGSPKRAMQEPPNVHVAISLKREFTA</sequence>
<dbReference type="Proteomes" id="UP000501690">
    <property type="component" value="Linkage Group LG3"/>
</dbReference>
<name>A0A4D6LCS0_VIGUN</name>
<feature type="chain" id="PRO_5020041444" evidence="2">
    <location>
        <begin position="22"/>
        <end position="91"/>
    </location>
</feature>
<protein>
    <submittedName>
        <fullName evidence="3">Uncharacterized protein</fullName>
    </submittedName>
</protein>
<feature type="region of interest" description="Disordered" evidence="1">
    <location>
        <begin position="48"/>
        <end position="79"/>
    </location>
</feature>